<protein>
    <submittedName>
        <fullName evidence="1">Uncharacterized protein</fullName>
    </submittedName>
</protein>
<proteinExistence type="predicted"/>
<dbReference type="EMBL" id="GBRH01184062">
    <property type="protein sequence ID" value="JAE13834.1"/>
    <property type="molecule type" value="Transcribed_RNA"/>
</dbReference>
<reference evidence="1" key="1">
    <citation type="submission" date="2014-09" db="EMBL/GenBank/DDBJ databases">
        <authorList>
            <person name="Magalhaes I.L.F."/>
            <person name="Oliveira U."/>
            <person name="Santos F.R."/>
            <person name="Vidigal T.H.D.A."/>
            <person name="Brescovit A.D."/>
            <person name="Santos A.J."/>
        </authorList>
    </citation>
    <scope>NUCLEOTIDE SEQUENCE</scope>
    <source>
        <tissue evidence="1">Shoot tissue taken approximately 20 cm above the soil surface</tissue>
    </source>
</reference>
<dbReference type="AlphaFoldDB" id="A0A0A9FRG2"/>
<sequence>MKTDNQWVFITKISRATMKVPLYSLQPMRFWEMQCFKMIMGSKLLWNKLRHRSRIEIIFLYKYGAPNAYLI</sequence>
<evidence type="ECO:0000313" key="1">
    <source>
        <dbReference type="EMBL" id="JAE13834.1"/>
    </source>
</evidence>
<name>A0A0A9FRG2_ARUDO</name>
<organism evidence="1">
    <name type="scientific">Arundo donax</name>
    <name type="common">Giant reed</name>
    <name type="synonym">Donax arundinaceus</name>
    <dbReference type="NCBI Taxonomy" id="35708"/>
    <lineage>
        <taxon>Eukaryota</taxon>
        <taxon>Viridiplantae</taxon>
        <taxon>Streptophyta</taxon>
        <taxon>Embryophyta</taxon>
        <taxon>Tracheophyta</taxon>
        <taxon>Spermatophyta</taxon>
        <taxon>Magnoliopsida</taxon>
        <taxon>Liliopsida</taxon>
        <taxon>Poales</taxon>
        <taxon>Poaceae</taxon>
        <taxon>PACMAD clade</taxon>
        <taxon>Arundinoideae</taxon>
        <taxon>Arundineae</taxon>
        <taxon>Arundo</taxon>
    </lineage>
</organism>
<accession>A0A0A9FRG2</accession>
<reference evidence="1" key="2">
    <citation type="journal article" date="2015" name="Data Brief">
        <title>Shoot transcriptome of the giant reed, Arundo donax.</title>
        <authorList>
            <person name="Barrero R.A."/>
            <person name="Guerrero F.D."/>
            <person name="Moolhuijzen P."/>
            <person name="Goolsby J.A."/>
            <person name="Tidwell J."/>
            <person name="Bellgard S.E."/>
            <person name="Bellgard M.I."/>
        </authorList>
    </citation>
    <scope>NUCLEOTIDE SEQUENCE</scope>
    <source>
        <tissue evidence="1">Shoot tissue taken approximately 20 cm above the soil surface</tissue>
    </source>
</reference>